<dbReference type="InterPro" id="IPR001412">
    <property type="entry name" value="aa-tRNA-synth_I_CS"/>
</dbReference>
<evidence type="ECO:0000256" key="3">
    <source>
        <dbReference type="ARBA" id="ARBA00022598"/>
    </source>
</evidence>
<evidence type="ECO:0000259" key="11">
    <source>
        <dbReference type="Pfam" id="PF00133"/>
    </source>
</evidence>
<evidence type="ECO:0000256" key="7">
    <source>
        <dbReference type="ARBA" id="ARBA00023146"/>
    </source>
</evidence>
<dbReference type="FunFam" id="3.40.50.620:FF:000020">
    <property type="entry name" value="Valine--tRNA ligase, mitochondrial"/>
    <property type="match status" value="1"/>
</dbReference>
<dbReference type="PANTHER" id="PTHR11946:SF109">
    <property type="entry name" value="VALINE--TRNA LIGASE"/>
    <property type="match status" value="1"/>
</dbReference>
<accession>A0A7E5WSX0</accession>
<dbReference type="SUPFAM" id="SSF52374">
    <property type="entry name" value="Nucleotidylyl transferase"/>
    <property type="match status" value="1"/>
</dbReference>
<dbReference type="OrthoDB" id="629407at2759"/>
<evidence type="ECO:0000256" key="8">
    <source>
        <dbReference type="ARBA" id="ARBA00029936"/>
    </source>
</evidence>
<reference evidence="14" key="1">
    <citation type="submission" date="2025-08" db="UniProtKB">
        <authorList>
            <consortium name="RefSeq"/>
        </authorList>
    </citation>
    <scope>IDENTIFICATION</scope>
</reference>
<dbReference type="GO" id="GO:0006438">
    <property type="term" value="P:valyl-tRNA aminoacylation"/>
    <property type="evidence" value="ECO:0007669"/>
    <property type="project" value="InterPro"/>
</dbReference>
<comment type="similarity">
    <text evidence="1 10">Belongs to the class-I aminoacyl-tRNA synthetase family.</text>
</comment>
<dbReference type="CTD" id="39023"/>
<gene>
    <name evidence="14" type="primary">LOC113505078</name>
</gene>
<evidence type="ECO:0000256" key="4">
    <source>
        <dbReference type="ARBA" id="ARBA00022741"/>
    </source>
</evidence>
<dbReference type="Gene3D" id="3.40.50.620">
    <property type="entry name" value="HUPs"/>
    <property type="match status" value="2"/>
</dbReference>
<name>A0A7E5WSX0_TRINI</name>
<dbReference type="Proteomes" id="UP000322000">
    <property type="component" value="Chromosome 24"/>
</dbReference>
<keyword evidence="3 10" id="KW-0436">Ligase</keyword>
<keyword evidence="5 10" id="KW-0067">ATP-binding</keyword>
<evidence type="ECO:0000256" key="2">
    <source>
        <dbReference type="ARBA" id="ARBA00013169"/>
    </source>
</evidence>
<dbReference type="GeneID" id="113505078"/>
<keyword evidence="4 10" id="KW-0547">Nucleotide-binding</keyword>
<dbReference type="CDD" id="cd07962">
    <property type="entry name" value="Anticodon_Ia_Val"/>
    <property type="match status" value="1"/>
</dbReference>
<evidence type="ECO:0000256" key="10">
    <source>
        <dbReference type="RuleBase" id="RU363035"/>
    </source>
</evidence>
<dbReference type="PROSITE" id="PS00178">
    <property type="entry name" value="AA_TRNA_LIGASE_I"/>
    <property type="match status" value="1"/>
</dbReference>
<evidence type="ECO:0000256" key="6">
    <source>
        <dbReference type="ARBA" id="ARBA00022917"/>
    </source>
</evidence>
<protein>
    <recommendedName>
        <fullName evidence="2">valine--tRNA ligase</fullName>
        <ecNumber evidence="2">6.1.1.9</ecNumber>
    </recommendedName>
    <alternativeName>
        <fullName evidence="8">Valyl-tRNA synthetase</fullName>
    </alternativeName>
</protein>
<evidence type="ECO:0000313" key="14">
    <source>
        <dbReference type="RefSeq" id="XP_026743387.1"/>
    </source>
</evidence>
<keyword evidence="7 10" id="KW-0030">Aminoacyl-tRNA synthetase</keyword>
<dbReference type="Gene3D" id="1.10.730.10">
    <property type="entry name" value="Isoleucyl-tRNA Synthetase, Domain 1"/>
    <property type="match status" value="1"/>
</dbReference>
<dbReference type="InParanoid" id="A0A7E5WSX0"/>
<sequence length="991" mass="114432">MLRQLSINFPNNNVKLRHMRWLSSTTNIELKPDLSANAYQPKLVEKKKVYENWLKYDLFTPEYPSSKPSFSMVLPPPNVTGKLHLGHALSCTIQDVIMRHKRSTGHNCLWLPGTDHAGIATQGVVEKHLKTKQDLTRHALGRDKFVQEVWKWKEMHGDTISKQLETLGCSLDWSRQVFTLDQKHTLAVNTAFIHLFRKGLIYRKKSLVNWCNALKSTVSDIEVENVTLKGAKDIMIPGYDKPVRFGMMYYFAYKLYDSDDEIVVATTMPETMLGDTAIAVNPEDERYKHLKNCRVIHPFRNTTIPIIFDDFVDMEVGTGAVKITPAHSRIDYEIAIQHNLPMIQVFDEEGLIMNSGRFNRNKRYDCRDILVNVLKEMDLLRNIKPHQVNLPICSRTGDVVDQLPKEQWFMSCSELNARASELVERGKLKILPEKHVASWLRWTADGRDWCISRQLWWGHRIPAYKCTLDRDVVWIAASNESNAKKYASKILRAMPDSIKAERDTDVLDTWFSSGIYPFASLGWPRTSRSQDYSQFYPINLMTTGHDILGFWVHKMVILGLEVTGQLPFNKVLLHGIICDSKGAKMSKSRGNIIDPMDVIEGITLDKLKDRCKEMHRNGILTTEELDKALVYHHANFASTKGIPECGVDALRFTLLSQDIKSHFVNFDVALCHANKLFCNKIWQSVKYTRLSYRKLEKLGKDVTTKDLTYFDKWILSRLAEMVEQVNQAMDNYDFHLATKALRNFIYNEFCDVYLEATKPGFESLNVKMGYVHAHTLTACLDTSLRCLAPFMVYLAEELIPRVPSFSFNIIHNYNDSSNKYWDFPQIRDFKKWKDAPYEKKVSRLLNTVKLIREMKGLYNISNKEKPCVYIRTEDNTLASDIIHNKTVFVNLTRCGDIKFEKDPTTNFVTAILDGDTEVNVELAGEDVEIAVFAAKNKLEKKIKMLEESLSKLEAKFSSGHYLTHAPEWTQIVDRERMISKRRELEELQRLM</sequence>
<dbReference type="InterPro" id="IPR009080">
    <property type="entry name" value="tRNAsynth_Ia_anticodon-bd"/>
</dbReference>
<dbReference type="RefSeq" id="XP_026743387.1">
    <property type="nucleotide sequence ID" value="XM_026887586.1"/>
</dbReference>
<dbReference type="Pfam" id="PF08264">
    <property type="entry name" value="Anticodon_1"/>
    <property type="match status" value="1"/>
</dbReference>
<dbReference type="InterPro" id="IPR014729">
    <property type="entry name" value="Rossmann-like_a/b/a_fold"/>
</dbReference>
<dbReference type="PANTHER" id="PTHR11946">
    <property type="entry name" value="VALYL-TRNA SYNTHETASES"/>
    <property type="match status" value="1"/>
</dbReference>
<keyword evidence="13" id="KW-1185">Reference proteome</keyword>
<dbReference type="InterPro" id="IPR002303">
    <property type="entry name" value="Valyl-tRNA_ligase"/>
</dbReference>
<dbReference type="GO" id="GO:0005524">
    <property type="term" value="F:ATP binding"/>
    <property type="evidence" value="ECO:0007669"/>
    <property type="project" value="UniProtKB-KW"/>
</dbReference>
<dbReference type="SUPFAM" id="SSF47323">
    <property type="entry name" value="Anticodon-binding domain of a subclass of class I aminoacyl-tRNA synthetases"/>
    <property type="match status" value="1"/>
</dbReference>
<dbReference type="KEGG" id="tnl:113505078"/>
<dbReference type="InterPro" id="IPR002300">
    <property type="entry name" value="aa-tRNA-synth_Ia"/>
</dbReference>
<dbReference type="GO" id="GO:0002161">
    <property type="term" value="F:aminoacyl-tRNA deacylase activity"/>
    <property type="evidence" value="ECO:0007669"/>
    <property type="project" value="InterPro"/>
</dbReference>
<proteinExistence type="inferred from homology"/>
<dbReference type="InterPro" id="IPR033705">
    <property type="entry name" value="Anticodon_Ia_Val"/>
</dbReference>
<feature type="domain" description="Aminoacyl-tRNA synthetase class Ia" evidence="11">
    <location>
        <begin position="48"/>
        <end position="659"/>
    </location>
</feature>
<dbReference type="AlphaFoldDB" id="A0A7E5WSX0"/>
<dbReference type="EC" id="6.1.1.9" evidence="2"/>
<dbReference type="SUPFAM" id="SSF50677">
    <property type="entry name" value="ValRS/IleRS/LeuRS editing domain"/>
    <property type="match status" value="1"/>
</dbReference>
<keyword evidence="6 10" id="KW-0648">Protein biosynthesis</keyword>
<evidence type="ECO:0000313" key="13">
    <source>
        <dbReference type="Proteomes" id="UP000322000"/>
    </source>
</evidence>
<dbReference type="Pfam" id="PF00133">
    <property type="entry name" value="tRNA-synt_1"/>
    <property type="match status" value="1"/>
</dbReference>
<dbReference type="NCBIfam" id="TIGR00422">
    <property type="entry name" value="valS"/>
    <property type="match status" value="1"/>
</dbReference>
<evidence type="ECO:0000256" key="1">
    <source>
        <dbReference type="ARBA" id="ARBA00005594"/>
    </source>
</evidence>
<dbReference type="GO" id="GO:0005829">
    <property type="term" value="C:cytosol"/>
    <property type="evidence" value="ECO:0007669"/>
    <property type="project" value="TreeGrafter"/>
</dbReference>
<comment type="catalytic activity">
    <reaction evidence="9">
        <text>tRNA(Val) + L-valine + ATP = L-valyl-tRNA(Val) + AMP + diphosphate</text>
        <dbReference type="Rhea" id="RHEA:10704"/>
        <dbReference type="Rhea" id="RHEA-COMP:9672"/>
        <dbReference type="Rhea" id="RHEA-COMP:9708"/>
        <dbReference type="ChEBI" id="CHEBI:30616"/>
        <dbReference type="ChEBI" id="CHEBI:33019"/>
        <dbReference type="ChEBI" id="CHEBI:57762"/>
        <dbReference type="ChEBI" id="CHEBI:78442"/>
        <dbReference type="ChEBI" id="CHEBI:78537"/>
        <dbReference type="ChEBI" id="CHEBI:456215"/>
        <dbReference type="EC" id="6.1.1.9"/>
    </reaction>
</comment>
<dbReference type="InterPro" id="IPR013155">
    <property type="entry name" value="M/V/L/I-tRNA-synth_anticd-bd"/>
</dbReference>
<dbReference type="InterPro" id="IPR009008">
    <property type="entry name" value="Val/Leu/Ile-tRNA-synth_edit"/>
</dbReference>
<dbReference type="NCBIfam" id="NF004349">
    <property type="entry name" value="PRK05729.1"/>
    <property type="match status" value="1"/>
</dbReference>
<evidence type="ECO:0000259" key="12">
    <source>
        <dbReference type="Pfam" id="PF08264"/>
    </source>
</evidence>
<dbReference type="CDD" id="cd00817">
    <property type="entry name" value="ValRS_core"/>
    <property type="match status" value="1"/>
</dbReference>
<feature type="domain" description="Methionyl/Valyl/Leucyl/Isoleucyl-tRNA synthetase anticodon-binding" evidence="12">
    <location>
        <begin position="711"/>
        <end position="865"/>
    </location>
</feature>
<dbReference type="Gene3D" id="3.90.740.10">
    <property type="entry name" value="Valyl/Leucyl/Isoleucyl-tRNA synthetase, editing domain"/>
    <property type="match status" value="2"/>
</dbReference>
<organism evidence="13 14">
    <name type="scientific">Trichoplusia ni</name>
    <name type="common">Cabbage looper</name>
    <dbReference type="NCBI Taxonomy" id="7111"/>
    <lineage>
        <taxon>Eukaryota</taxon>
        <taxon>Metazoa</taxon>
        <taxon>Ecdysozoa</taxon>
        <taxon>Arthropoda</taxon>
        <taxon>Hexapoda</taxon>
        <taxon>Insecta</taxon>
        <taxon>Pterygota</taxon>
        <taxon>Neoptera</taxon>
        <taxon>Endopterygota</taxon>
        <taxon>Lepidoptera</taxon>
        <taxon>Glossata</taxon>
        <taxon>Ditrysia</taxon>
        <taxon>Noctuoidea</taxon>
        <taxon>Noctuidae</taxon>
        <taxon>Plusiinae</taxon>
        <taxon>Trichoplusia</taxon>
    </lineage>
</organism>
<dbReference type="PRINTS" id="PR00986">
    <property type="entry name" value="TRNASYNTHVAL"/>
</dbReference>
<dbReference type="GO" id="GO:0004832">
    <property type="term" value="F:valine-tRNA ligase activity"/>
    <property type="evidence" value="ECO:0007669"/>
    <property type="project" value="UniProtKB-EC"/>
</dbReference>
<evidence type="ECO:0000256" key="9">
    <source>
        <dbReference type="ARBA" id="ARBA00047552"/>
    </source>
</evidence>
<dbReference type="FunFam" id="3.90.740.10:FF:000005">
    <property type="entry name" value="Valine--tRNA ligase, mitochondrial"/>
    <property type="match status" value="1"/>
</dbReference>
<evidence type="ECO:0000256" key="5">
    <source>
        <dbReference type="ARBA" id="ARBA00022840"/>
    </source>
</evidence>